<dbReference type="PANTHER" id="PTHR35371">
    <property type="entry name" value="INNER MEMBRANE PROTEIN"/>
    <property type="match status" value="1"/>
</dbReference>
<evidence type="ECO:0000256" key="1">
    <source>
        <dbReference type="ARBA" id="ARBA00004370"/>
    </source>
</evidence>
<dbReference type="InterPro" id="IPR023352">
    <property type="entry name" value="MAPEG-like_dom_sf"/>
</dbReference>
<comment type="caution">
    <text evidence="6">The sequence shown here is derived from an EMBL/GenBank/DDBJ whole genome shotgun (WGS) entry which is preliminary data.</text>
</comment>
<evidence type="ECO:0000256" key="3">
    <source>
        <dbReference type="ARBA" id="ARBA00022989"/>
    </source>
</evidence>
<evidence type="ECO:0000256" key="5">
    <source>
        <dbReference type="SAM" id="Phobius"/>
    </source>
</evidence>
<proteinExistence type="predicted"/>
<dbReference type="Proteomes" id="UP000053831">
    <property type="component" value="Unassembled WGS sequence"/>
</dbReference>
<evidence type="ECO:0000313" key="7">
    <source>
        <dbReference type="Proteomes" id="UP000053831"/>
    </source>
</evidence>
<dbReference type="GO" id="GO:0016020">
    <property type="term" value="C:membrane"/>
    <property type="evidence" value="ECO:0007669"/>
    <property type="project" value="UniProtKB-SubCell"/>
</dbReference>
<reference evidence="6 7" key="1">
    <citation type="submission" date="2015-07" db="EMBL/GenBank/DDBJ databases">
        <title>The genome of the fungus Escovopsis weberi, a specialized disease agent of ant agriculture.</title>
        <authorList>
            <person name="de Man T.J."/>
            <person name="Stajich J.E."/>
            <person name="Kubicek C.P."/>
            <person name="Chenthamara K."/>
            <person name="Atanasova L."/>
            <person name="Druzhinina I.S."/>
            <person name="Birnbaum S."/>
            <person name="Barribeau S.M."/>
            <person name="Teiling C."/>
            <person name="Suen G."/>
            <person name="Currie C."/>
            <person name="Gerardo N.M."/>
        </authorList>
    </citation>
    <scope>NUCLEOTIDE SEQUENCE [LARGE SCALE GENOMIC DNA]</scope>
</reference>
<feature type="transmembrane region" description="Helical" evidence="5">
    <location>
        <begin position="103"/>
        <end position="122"/>
    </location>
</feature>
<keyword evidence="2 5" id="KW-0812">Transmembrane</keyword>
<name>A0A0N0RTE4_ESCWE</name>
<evidence type="ECO:0000256" key="4">
    <source>
        <dbReference type="ARBA" id="ARBA00023136"/>
    </source>
</evidence>
<dbReference type="OrthoDB" id="2122304at2759"/>
<dbReference type="EMBL" id="LGSR01000020">
    <property type="protein sequence ID" value="KOS19395.1"/>
    <property type="molecule type" value="Genomic_DNA"/>
</dbReference>
<dbReference type="AlphaFoldDB" id="A0A0N0RTE4"/>
<protein>
    <recommendedName>
        <fullName evidence="8">MAPEG family protein</fullName>
    </recommendedName>
</protein>
<keyword evidence="7" id="KW-1185">Reference proteome</keyword>
<gene>
    <name evidence="6" type="ORF">ESCO_000743</name>
</gene>
<keyword evidence="4 5" id="KW-0472">Membrane</keyword>
<organism evidence="6 7">
    <name type="scientific">Escovopsis weberi</name>
    <dbReference type="NCBI Taxonomy" id="150374"/>
    <lineage>
        <taxon>Eukaryota</taxon>
        <taxon>Fungi</taxon>
        <taxon>Dikarya</taxon>
        <taxon>Ascomycota</taxon>
        <taxon>Pezizomycotina</taxon>
        <taxon>Sordariomycetes</taxon>
        <taxon>Hypocreomycetidae</taxon>
        <taxon>Hypocreales</taxon>
        <taxon>Hypocreaceae</taxon>
        <taxon>Escovopsis</taxon>
    </lineage>
</organism>
<sequence>MADSILGLDLSRNMSLFTVPAAFVLCMIPNVWAAALASGAYDLANPRAMVATAKADTRLDKPTQQKITRAKAASDNGFETLGYYAAAVVAANVAGVAPRTLNLLSGAYVLSRALFVLAYVQLGADRRLAPVRSACWTLGSILTMALYIKAGLRSM</sequence>
<dbReference type="SUPFAM" id="SSF161084">
    <property type="entry name" value="MAPEG domain-like"/>
    <property type="match status" value="1"/>
</dbReference>
<evidence type="ECO:0000256" key="2">
    <source>
        <dbReference type="ARBA" id="ARBA00022692"/>
    </source>
</evidence>
<dbReference type="PANTHER" id="PTHR35371:SF1">
    <property type="entry name" value="BLR7753 PROTEIN"/>
    <property type="match status" value="1"/>
</dbReference>
<dbReference type="InterPro" id="IPR001129">
    <property type="entry name" value="Membr-assoc_MAPEG"/>
</dbReference>
<evidence type="ECO:0000313" key="6">
    <source>
        <dbReference type="EMBL" id="KOS19395.1"/>
    </source>
</evidence>
<feature type="transmembrane region" description="Helical" evidence="5">
    <location>
        <begin position="134"/>
        <end position="152"/>
    </location>
</feature>
<dbReference type="Gene3D" id="1.20.120.550">
    <property type="entry name" value="Membrane associated eicosanoid/glutathione metabolism-like domain"/>
    <property type="match status" value="1"/>
</dbReference>
<evidence type="ECO:0008006" key="8">
    <source>
        <dbReference type="Google" id="ProtNLM"/>
    </source>
</evidence>
<comment type="subcellular location">
    <subcellularLocation>
        <location evidence="1">Membrane</location>
    </subcellularLocation>
</comment>
<dbReference type="Pfam" id="PF01124">
    <property type="entry name" value="MAPEG"/>
    <property type="match status" value="1"/>
</dbReference>
<accession>A0A0N0RTE4</accession>
<keyword evidence="3 5" id="KW-1133">Transmembrane helix</keyword>